<accession>A0A2H6LJE9</accession>
<dbReference type="Pfam" id="PF05019">
    <property type="entry name" value="Coq4"/>
    <property type="match status" value="1"/>
</dbReference>
<keyword evidence="1" id="KW-0472">Membrane</keyword>
<evidence type="ECO:0008006" key="4">
    <source>
        <dbReference type="Google" id="ProtNLM"/>
    </source>
</evidence>
<evidence type="ECO:0000313" key="2">
    <source>
        <dbReference type="EMBL" id="GBE93276.1"/>
    </source>
</evidence>
<keyword evidence="1" id="KW-1133">Transmembrane helix</keyword>
<dbReference type="Proteomes" id="UP000236527">
    <property type="component" value="Unassembled WGS sequence"/>
</dbReference>
<dbReference type="EMBL" id="BDGE01000054">
    <property type="protein sequence ID" value="GBE93276.1"/>
    <property type="molecule type" value="Genomic_DNA"/>
</dbReference>
<feature type="transmembrane region" description="Helical" evidence="1">
    <location>
        <begin position="110"/>
        <end position="133"/>
    </location>
</feature>
<organism evidence="2 3">
    <name type="scientific">Nostoc cycadae WK-1</name>
    <dbReference type="NCBI Taxonomy" id="1861711"/>
    <lineage>
        <taxon>Bacteria</taxon>
        <taxon>Bacillati</taxon>
        <taxon>Cyanobacteriota</taxon>
        <taxon>Cyanophyceae</taxon>
        <taxon>Nostocales</taxon>
        <taxon>Nostocaceae</taxon>
        <taxon>Nostoc</taxon>
    </lineage>
</organism>
<dbReference type="GO" id="GO:0006744">
    <property type="term" value="P:ubiquinone biosynthetic process"/>
    <property type="evidence" value="ECO:0007669"/>
    <property type="project" value="InterPro"/>
</dbReference>
<reference evidence="3" key="1">
    <citation type="journal article" date="2018" name="Genome Announc.">
        <title>Draft Genome Sequence of the Nitrogen-Fixing and Hormogonia-Inducing Cyanobacterium Nostoc cycadae Strain WK-1, Isolated from the Coralloid Roots of Cycas revoluta.</title>
        <authorList>
            <person name="Kanesaki Y."/>
            <person name="Hirose M."/>
            <person name="Hirose Y."/>
            <person name="Fujisawa T."/>
            <person name="Nakamura Y."/>
            <person name="Watanabe S."/>
            <person name="Matsunaga S."/>
            <person name="Uchida H."/>
            <person name="Murakami A."/>
        </authorList>
    </citation>
    <scope>NUCLEOTIDE SEQUENCE [LARGE SCALE GENOMIC DNA]</scope>
    <source>
        <strain evidence="3">WK-1</strain>
    </source>
</reference>
<keyword evidence="3" id="KW-1185">Reference proteome</keyword>
<evidence type="ECO:0000256" key="1">
    <source>
        <dbReference type="SAM" id="Phobius"/>
    </source>
</evidence>
<comment type="caution">
    <text evidence="2">The sequence shown here is derived from an EMBL/GenBank/DDBJ whole genome shotgun (WGS) entry which is preliminary data.</text>
</comment>
<evidence type="ECO:0000313" key="3">
    <source>
        <dbReference type="Proteomes" id="UP000236527"/>
    </source>
</evidence>
<dbReference type="AlphaFoldDB" id="A0A2H6LJE9"/>
<keyword evidence="1" id="KW-0812">Transmembrane</keyword>
<gene>
    <name evidence="2" type="ORF">NCWK1_3038</name>
</gene>
<sequence length="185" mass="21077">MGINPPHTILNLKIMQPDIASSKSHPPIQKFLDKLDRVAEARGKNVPQIVYVEKLRSLPVGTFGQAWVDFLDTHNLKPFTTGLRRKQLHDGVHVLTGYGADPIGEAEVQAFLLGAKFGLFNLVIGLGLLRVIYKNLNSRQEFTWKRLWQAYQRGNHSNFDPDTWQPELVWHLPLTEVQSIFSIDK</sequence>
<name>A0A2H6LJE9_9NOSO</name>
<dbReference type="InterPro" id="IPR007715">
    <property type="entry name" value="Coq4"/>
</dbReference>
<proteinExistence type="predicted"/>
<protein>
    <recommendedName>
        <fullName evidence="4">Coenzyme Q (Ubiquinone) biosynthesis protein Coq4</fullName>
    </recommendedName>
</protein>